<dbReference type="Pfam" id="PF00078">
    <property type="entry name" value="RVT_1"/>
    <property type="match status" value="1"/>
</dbReference>
<dbReference type="GO" id="GO:0008270">
    <property type="term" value="F:zinc ion binding"/>
    <property type="evidence" value="ECO:0007669"/>
    <property type="project" value="InterPro"/>
</dbReference>
<dbReference type="Gene3D" id="3.10.20.370">
    <property type="match status" value="1"/>
</dbReference>
<dbReference type="AlphaFoldDB" id="A0A6S7GYU0"/>
<dbReference type="SUPFAM" id="SSF57756">
    <property type="entry name" value="Retrovirus zinc finger-like domains"/>
    <property type="match status" value="1"/>
</dbReference>
<sequence length="908" mass="103970">MRKNVPMARQAFIAAKPNVGETINNFITRLQKLAEHCDYGEERDNQVRVHAISYIKDKNLKSKLYREETLTLNKLMEIVGEYHDQEALILLSDRVNNIQISSKNKGRCWRCDKAGHYARECRSSRDHKCGKCGKVGHFEVCCHSRSKQPETRQGTIIKVLVLVEIEEETRKDRIVEDIDEENFLELKIEDKFVKIVIDSGASCNLISHEMLDFITGGKVNLSPCDKKIYAYAAVNPLELDGKCKLNVYVPQTNQQILTEFYVTSGRAVTLLGRKASQTLGLLKIGVSLHISTERKAVLKAKFPKVFRGLGKLKGYQLKFHIDPEVEPVAQLVRRIPFSRRPKVVQKIEELVELDVIEKVEGPTSWVNPLVVVEKPNGDVRICLDMRRANKAIKREKHPVPTAEEILQEISEAKVFTKLDLNMAFHQIELHRDSRDITTFAAPNGLYRYKRLIFGVNMATEKFQNIIWQVIKDCPDAYNIHDDLRVVGATDKEHDENLERVMRKLEENGLTLNYEKCEVGVNEMVYMGDVLSGDGLQLSEKRVKAIVDAPEPKNQSESFLGSSQFCAKFIQNFATVSSPLWDLTKKGAKWKWGERESRAVREIKEKLTCAPVLAYHRRDAKTRLITDASPVGLGAVLEQEQEDSTFKPIYYASRKLSNVERRYSQFEREALAVRWACEKFYLYLYGIEFEVCTDHKPLVIVLGEKSRLPSARIERWVLYLQQFQYKLTYIRGKDNPADSSRLPVDSAANIDAIDTEDFAYSVANGAMPVALASREVEHASESDATLKLVCQAVVTGDWSSLRGTKYKTLKDEFWIIGQVVMRGSRIVMPESLWKRTVELAHEGHQGIVRTKSRLQEKVWWPKIDKQVEDYVHSCHPCQSWVVPNRSQNRLDRPNCLNLCGKTFQLTFSK</sequence>
<evidence type="ECO:0000313" key="8">
    <source>
        <dbReference type="Proteomes" id="UP001152795"/>
    </source>
</evidence>
<gene>
    <name evidence="7" type="ORF">PACLA_8A006743</name>
</gene>
<dbReference type="InterPro" id="IPR043502">
    <property type="entry name" value="DNA/RNA_pol_sf"/>
</dbReference>
<dbReference type="InterPro" id="IPR041588">
    <property type="entry name" value="Integrase_H2C2"/>
</dbReference>
<dbReference type="PROSITE" id="PS50158">
    <property type="entry name" value="ZF_CCHC"/>
    <property type="match status" value="1"/>
</dbReference>
<keyword evidence="5" id="KW-0378">Hydrolase</keyword>
<evidence type="ECO:0000256" key="5">
    <source>
        <dbReference type="ARBA" id="ARBA00022801"/>
    </source>
</evidence>
<dbReference type="EMBL" id="CACRXK020003066">
    <property type="protein sequence ID" value="CAB3997293.1"/>
    <property type="molecule type" value="Genomic_DNA"/>
</dbReference>
<reference evidence="7" key="1">
    <citation type="submission" date="2020-04" db="EMBL/GenBank/DDBJ databases">
        <authorList>
            <person name="Alioto T."/>
            <person name="Alioto T."/>
            <person name="Gomez Garrido J."/>
        </authorList>
    </citation>
    <scope>NUCLEOTIDE SEQUENCE</scope>
    <source>
        <strain evidence="7">A484AB</strain>
    </source>
</reference>
<dbReference type="Pfam" id="PF17921">
    <property type="entry name" value="Integrase_H2C2"/>
    <property type="match status" value="1"/>
</dbReference>
<dbReference type="PROSITE" id="PS50878">
    <property type="entry name" value="RT_POL"/>
    <property type="match status" value="1"/>
</dbReference>
<dbReference type="Gene3D" id="4.10.60.10">
    <property type="entry name" value="Zinc finger, CCHC-type"/>
    <property type="match status" value="1"/>
</dbReference>
<dbReference type="FunFam" id="1.10.340.70:FF:000003">
    <property type="entry name" value="Protein CBG25708"/>
    <property type="match status" value="1"/>
</dbReference>
<dbReference type="GO" id="GO:0003964">
    <property type="term" value="F:RNA-directed DNA polymerase activity"/>
    <property type="evidence" value="ECO:0007669"/>
    <property type="project" value="UniProtKB-KW"/>
</dbReference>
<dbReference type="FunFam" id="3.10.20.370:FF:000001">
    <property type="entry name" value="Retrovirus-related Pol polyprotein from transposon 17.6-like protein"/>
    <property type="match status" value="1"/>
</dbReference>
<evidence type="ECO:0000256" key="6">
    <source>
        <dbReference type="ARBA" id="ARBA00022918"/>
    </source>
</evidence>
<dbReference type="CDD" id="cd09274">
    <property type="entry name" value="RNase_HI_RT_Ty3"/>
    <property type="match status" value="1"/>
</dbReference>
<dbReference type="InterPro" id="IPR050951">
    <property type="entry name" value="Retrovirus_Pol_polyprotein"/>
</dbReference>
<dbReference type="InterPro" id="IPR041373">
    <property type="entry name" value="RT_RNaseH"/>
</dbReference>
<dbReference type="FunFam" id="3.30.70.270:FF:000020">
    <property type="entry name" value="Transposon Tf2-6 polyprotein-like Protein"/>
    <property type="match status" value="1"/>
</dbReference>
<dbReference type="Proteomes" id="UP001152795">
    <property type="component" value="Unassembled WGS sequence"/>
</dbReference>
<dbReference type="InterPro" id="IPR043128">
    <property type="entry name" value="Rev_trsase/Diguanyl_cyclase"/>
</dbReference>
<dbReference type="SMART" id="SM00343">
    <property type="entry name" value="ZnF_C2HC"/>
    <property type="match status" value="2"/>
</dbReference>
<dbReference type="InterPro" id="IPR001878">
    <property type="entry name" value="Znf_CCHC"/>
</dbReference>
<dbReference type="PANTHER" id="PTHR37984:SF11">
    <property type="entry name" value="INTEGRASE CATALYTIC DOMAIN-CONTAINING PROTEIN"/>
    <property type="match status" value="1"/>
</dbReference>
<protein>
    <submittedName>
        <fullName evidence="7">Transposon Tf2-9 poly</fullName>
    </submittedName>
</protein>
<keyword evidence="1" id="KW-0808">Transferase</keyword>
<evidence type="ECO:0000313" key="7">
    <source>
        <dbReference type="EMBL" id="CAB3997293.1"/>
    </source>
</evidence>
<keyword evidence="3" id="KW-0540">Nuclease</keyword>
<dbReference type="GO" id="GO:0016787">
    <property type="term" value="F:hydrolase activity"/>
    <property type="evidence" value="ECO:0007669"/>
    <property type="project" value="UniProtKB-KW"/>
</dbReference>
<keyword evidence="4" id="KW-0255">Endonuclease</keyword>
<dbReference type="PANTHER" id="PTHR37984">
    <property type="entry name" value="PROTEIN CBG26694"/>
    <property type="match status" value="1"/>
</dbReference>
<evidence type="ECO:0000256" key="4">
    <source>
        <dbReference type="ARBA" id="ARBA00022759"/>
    </source>
</evidence>
<accession>A0A6S7GYU0</accession>
<dbReference type="CDD" id="cd01647">
    <property type="entry name" value="RT_LTR"/>
    <property type="match status" value="1"/>
</dbReference>
<keyword evidence="6" id="KW-0695">RNA-directed DNA polymerase</keyword>
<dbReference type="SUPFAM" id="SSF56672">
    <property type="entry name" value="DNA/RNA polymerases"/>
    <property type="match status" value="1"/>
</dbReference>
<organism evidence="7 8">
    <name type="scientific">Paramuricea clavata</name>
    <name type="common">Red gorgonian</name>
    <name type="synonym">Violescent sea-whip</name>
    <dbReference type="NCBI Taxonomy" id="317549"/>
    <lineage>
        <taxon>Eukaryota</taxon>
        <taxon>Metazoa</taxon>
        <taxon>Cnidaria</taxon>
        <taxon>Anthozoa</taxon>
        <taxon>Octocorallia</taxon>
        <taxon>Malacalcyonacea</taxon>
        <taxon>Plexauridae</taxon>
        <taxon>Paramuricea</taxon>
    </lineage>
</organism>
<dbReference type="Gene3D" id="3.10.10.10">
    <property type="entry name" value="HIV Type 1 Reverse Transcriptase, subunit A, domain 1"/>
    <property type="match status" value="1"/>
</dbReference>
<dbReference type="Pfam" id="PF17917">
    <property type="entry name" value="RT_RNaseH"/>
    <property type="match status" value="1"/>
</dbReference>
<dbReference type="FunFam" id="3.10.10.10:FF:000003">
    <property type="entry name" value="Retrovirus-related Pol polyprotein from transposon 297-like Protein"/>
    <property type="match status" value="1"/>
</dbReference>
<dbReference type="Gene3D" id="3.30.70.270">
    <property type="match status" value="2"/>
</dbReference>
<evidence type="ECO:0000256" key="1">
    <source>
        <dbReference type="ARBA" id="ARBA00022679"/>
    </source>
</evidence>
<dbReference type="GO" id="GO:0003676">
    <property type="term" value="F:nucleic acid binding"/>
    <property type="evidence" value="ECO:0007669"/>
    <property type="project" value="InterPro"/>
</dbReference>
<name>A0A6S7GYU0_PARCT</name>
<evidence type="ECO:0000256" key="3">
    <source>
        <dbReference type="ARBA" id="ARBA00022722"/>
    </source>
</evidence>
<dbReference type="GO" id="GO:0004519">
    <property type="term" value="F:endonuclease activity"/>
    <property type="evidence" value="ECO:0007669"/>
    <property type="project" value="UniProtKB-KW"/>
</dbReference>
<dbReference type="InterPro" id="IPR036875">
    <property type="entry name" value="Znf_CCHC_sf"/>
</dbReference>
<comment type="caution">
    <text evidence="7">The sequence shown here is derived from an EMBL/GenBank/DDBJ whole genome shotgun (WGS) entry which is preliminary data.</text>
</comment>
<keyword evidence="2" id="KW-0548">Nucleotidyltransferase</keyword>
<dbReference type="Gene3D" id="1.10.340.70">
    <property type="match status" value="1"/>
</dbReference>
<evidence type="ECO:0000256" key="2">
    <source>
        <dbReference type="ARBA" id="ARBA00022695"/>
    </source>
</evidence>
<keyword evidence="8" id="KW-1185">Reference proteome</keyword>
<dbReference type="InterPro" id="IPR000477">
    <property type="entry name" value="RT_dom"/>
</dbReference>
<dbReference type="OrthoDB" id="5984086at2759"/>
<proteinExistence type="predicted"/>